<feature type="transmembrane region" description="Helical" evidence="1">
    <location>
        <begin position="228"/>
        <end position="250"/>
    </location>
</feature>
<keyword evidence="1" id="KW-0812">Transmembrane</keyword>
<proteinExistence type="predicted"/>
<keyword evidence="1" id="KW-0472">Membrane</keyword>
<feature type="transmembrane region" description="Helical" evidence="1">
    <location>
        <begin position="96"/>
        <end position="112"/>
    </location>
</feature>
<dbReference type="InterPro" id="IPR037185">
    <property type="entry name" value="EmrE-like"/>
</dbReference>
<dbReference type="SUPFAM" id="SSF103481">
    <property type="entry name" value="Multidrug resistance efflux transporter EmrE"/>
    <property type="match status" value="1"/>
</dbReference>
<keyword evidence="3" id="KW-1185">Reference proteome</keyword>
<gene>
    <name evidence="2" type="ORF">C0Z19_08480</name>
</gene>
<feature type="transmembrane region" description="Helical" evidence="1">
    <location>
        <begin position="155"/>
        <end position="174"/>
    </location>
</feature>
<protein>
    <recommendedName>
        <fullName evidence="4">EamA/RhaT family transporter</fullName>
    </recommendedName>
</protein>
<reference evidence="2 3" key="1">
    <citation type="submission" date="2018-01" db="EMBL/GenBank/DDBJ databases">
        <title>Whole genome analyses suggest that Burkholderia sensu lato contains two further novel genera in the rhizoxinica-symbiotica group Mycetohabitans gen. nov., and Trinickia gen. nov.: implications for the evolution of diazotrophy and nodulation in the Burkholderiaceae.</title>
        <authorList>
            <person name="Estrada-de los Santos P."/>
            <person name="Palmer M."/>
            <person name="Chavez-Ramirez B."/>
            <person name="Beukes C."/>
            <person name="Steenkamp E.T."/>
            <person name="Hirsch A.M."/>
            <person name="Manyaka P."/>
            <person name="Maluk M."/>
            <person name="Lafos M."/>
            <person name="Crook M."/>
            <person name="Gross E."/>
            <person name="Simon M.F."/>
            <person name="Bueno dos Reis Junior F."/>
            <person name="Poole P.S."/>
            <person name="Venter S.N."/>
            <person name="James E.K."/>
        </authorList>
    </citation>
    <scope>NUCLEOTIDE SEQUENCE [LARGE SCALE GENOMIC DNA]</scope>
    <source>
        <strain evidence="2 3">GP25-8</strain>
    </source>
</reference>
<dbReference type="EMBL" id="PNYB01000005">
    <property type="protein sequence ID" value="PMS26247.1"/>
    <property type="molecule type" value="Genomic_DNA"/>
</dbReference>
<evidence type="ECO:0008006" key="4">
    <source>
        <dbReference type="Google" id="ProtNLM"/>
    </source>
</evidence>
<accession>A0A2N7WA27</accession>
<feature type="transmembrane region" description="Helical" evidence="1">
    <location>
        <begin position="195"/>
        <end position="216"/>
    </location>
</feature>
<feature type="transmembrane region" description="Helical" evidence="1">
    <location>
        <begin position="290"/>
        <end position="307"/>
    </location>
</feature>
<feature type="transmembrane region" description="Helical" evidence="1">
    <location>
        <begin position="257"/>
        <end position="278"/>
    </location>
</feature>
<evidence type="ECO:0000313" key="2">
    <source>
        <dbReference type="EMBL" id="PMS26247.1"/>
    </source>
</evidence>
<comment type="caution">
    <text evidence="2">The sequence shown here is derived from an EMBL/GenBank/DDBJ whole genome shotgun (WGS) entry which is preliminary data.</text>
</comment>
<keyword evidence="1" id="KW-1133">Transmembrane helix</keyword>
<feature type="transmembrane region" description="Helical" evidence="1">
    <location>
        <begin position="124"/>
        <end position="143"/>
    </location>
</feature>
<dbReference type="Proteomes" id="UP000235347">
    <property type="component" value="Unassembled WGS sequence"/>
</dbReference>
<organism evidence="2 3">
    <name type="scientific">Trinickia soli</name>
    <dbReference type="NCBI Taxonomy" id="380675"/>
    <lineage>
        <taxon>Bacteria</taxon>
        <taxon>Pseudomonadati</taxon>
        <taxon>Pseudomonadota</taxon>
        <taxon>Betaproteobacteria</taxon>
        <taxon>Burkholderiales</taxon>
        <taxon>Burkholderiaceae</taxon>
        <taxon>Trinickia</taxon>
    </lineage>
</organism>
<sequence length="319" mass="33530">MRAQPLIGVFAAVFAAFSWSLNFVAPYVIGPYSIYDLAVTRFLLSGILGGILFIAVKDRGAHATLVDWLVAAWLGLVGYVGYFVTIMSAVRFAGPIVPPAIVATVPVVLAVVGNRGTQATSWRVLSIPLGFITLGLMMVNSSGLAEALSGLSTRVIAGIAISFGAVSLWTAFALSNRNALRKRPTMDPSKWTAMMMIAGALEIALFIPIAVPLSLLNITRLGIQWTSFGLVLTSSLVLAAVGSIGGSWAWTIASKKLPIGLAGQLIVTETVFATSFGLVASHRWPTFDEAFGIGAIVCGVVIALKVLHSPAARSNRVSS</sequence>
<evidence type="ECO:0000313" key="3">
    <source>
        <dbReference type="Proteomes" id="UP000235347"/>
    </source>
</evidence>
<feature type="transmembrane region" description="Helical" evidence="1">
    <location>
        <begin position="68"/>
        <end position="90"/>
    </location>
</feature>
<dbReference type="AlphaFoldDB" id="A0A2N7WA27"/>
<feature type="transmembrane region" description="Helical" evidence="1">
    <location>
        <begin position="38"/>
        <end position="56"/>
    </location>
</feature>
<dbReference type="RefSeq" id="WP_102609342.1">
    <property type="nucleotide sequence ID" value="NZ_CADIKD010000008.1"/>
</dbReference>
<evidence type="ECO:0000256" key="1">
    <source>
        <dbReference type="SAM" id="Phobius"/>
    </source>
</evidence>
<name>A0A2N7WA27_9BURK</name>